<evidence type="ECO:0000256" key="3">
    <source>
        <dbReference type="ARBA" id="ARBA00022475"/>
    </source>
</evidence>
<keyword evidence="6 9" id="KW-1133">Transmembrane helix</keyword>
<dbReference type="Gene3D" id="1.20.5.3310">
    <property type="match status" value="1"/>
</dbReference>
<keyword evidence="2 9" id="KW-0813">Transport</keyword>
<keyword evidence="12" id="KW-1185">Reference proteome</keyword>
<dbReference type="HAMAP" id="MF_00237">
    <property type="entry name" value="TatB"/>
    <property type="match status" value="1"/>
</dbReference>
<feature type="coiled-coil region" evidence="10">
    <location>
        <begin position="56"/>
        <end position="90"/>
    </location>
</feature>
<organism evidence="11 12">
    <name type="scientific">Acinetobacter baylyi</name>
    <dbReference type="NCBI Taxonomy" id="202950"/>
    <lineage>
        <taxon>Bacteria</taxon>
        <taxon>Pseudomonadati</taxon>
        <taxon>Pseudomonadota</taxon>
        <taxon>Gammaproteobacteria</taxon>
        <taxon>Moraxellales</taxon>
        <taxon>Moraxellaceae</taxon>
        <taxon>Acinetobacter</taxon>
    </lineage>
</organism>
<comment type="similarity">
    <text evidence="9">Belongs to the TatB family.</text>
</comment>
<comment type="subunit">
    <text evidence="9">The Tat system comprises two distinct complexes: a TatABC complex, containing multiple copies of TatA, TatB and TatC subunits, and a separate TatA complex, containing only TatA subunits. Substrates initially bind to the TatABC complex, which probably triggers association of the separate TatA complex to form the active translocon.</text>
</comment>
<dbReference type="InterPro" id="IPR003369">
    <property type="entry name" value="TatA/B/E"/>
</dbReference>
<evidence type="ECO:0000313" key="12">
    <source>
        <dbReference type="Proteomes" id="UP001233360"/>
    </source>
</evidence>
<dbReference type="PANTHER" id="PTHR33162">
    <property type="entry name" value="SEC-INDEPENDENT PROTEIN TRANSLOCASE PROTEIN TATA, CHLOROPLASTIC"/>
    <property type="match status" value="1"/>
</dbReference>
<accession>A0ABU0UZ34</accession>
<dbReference type="NCBIfam" id="TIGR01410">
    <property type="entry name" value="tatB"/>
    <property type="match status" value="1"/>
</dbReference>
<comment type="subcellular location">
    <subcellularLocation>
        <location evidence="9">Cell membrane</location>
        <topology evidence="9">Single-pass membrane protein</topology>
    </subcellularLocation>
    <subcellularLocation>
        <location evidence="1">Membrane</location>
        <topology evidence="1">Single-pass membrane protein</topology>
    </subcellularLocation>
</comment>
<evidence type="ECO:0000256" key="1">
    <source>
        <dbReference type="ARBA" id="ARBA00004167"/>
    </source>
</evidence>
<comment type="function">
    <text evidence="9">Part of the twin-arginine translocation (Tat) system that transports large folded proteins containing a characteristic twin-arginine motif in their signal peptide across membranes. Together with TatC, TatB is part of a receptor directly interacting with Tat signal peptides. TatB may form an oligomeric binding site that transiently accommodates folded Tat precursor proteins before their translocation.</text>
</comment>
<evidence type="ECO:0000256" key="4">
    <source>
        <dbReference type="ARBA" id="ARBA00022692"/>
    </source>
</evidence>
<evidence type="ECO:0000313" key="11">
    <source>
        <dbReference type="EMBL" id="MDQ1209696.1"/>
    </source>
</evidence>
<dbReference type="PRINTS" id="PR01506">
    <property type="entry name" value="TATBPROTEIN"/>
</dbReference>
<keyword evidence="7 9" id="KW-0811">Translocation</keyword>
<keyword evidence="10" id="KW-0175">Coiled coil</keyword>
<dbReference type="PANTHER" id="PTHR33162:SF1">
    <property type="entry name" value="SEC-INDEPENDENT PROTEIN TRANSLOCASE PROTEIN TATA, CHLOROPLASTIC"/>
    <property type="match status" value="1"/>
</dbReference>
<evidence type="ECO:0000256" key="6">
    <source>
        <dbReference type="ARBA" id="ARBA00022989"/>
    </source>
</evidence>
<dbReference type="Pfam" id="PF02416">
    <property type="entry name" value="TatA_B_E"/>
    <property type="match status" value="1"/>
</dbReference>
<evidence type="ECO:0000256" key="2">
    <source>
        <dbReference type="ARBA" id="ARBA00022448"/>
    </source>
</evidence>
<keyword evidence="4 9" id="KW-0812">Transmembrane</keyword>
<proteinExistence type="inferred from homology"/>
<evidence type="ECO:0000256" key="7">
    <source>
        <dbReference type="ARBA" id="ARBA00023010"/>
    </source>
</evidence>
<dbReference type="InterPro" id="IPR018448">
    <property type="entry name" value="TatB"/>
</dbReference>
<dbReference type="Proteomes" id="UP001233360">
    <property type="component" value="Unassembled WGS sequence"/>
</dbReference>
<evidence type="ECO:0000256" key="10">
    <source>
        <dbReference type="SAM" id="Coils"/>
    </source>
</evidence>
<protein>
    <recommendedName>
        <fullName evidence="9">Sec-independent protein translocase protein TatB</fullName>
    </recommendedName>
</protein>
<comment type="caution">
    <text evidence="11">The sequence shown here is derived from an EMBL/GenBank/DDBJ whole genome shotgun (WGS) entry which is preliminary data.</text>
</comment>
<evidence type="ECO:0000256" key="9">
    <source>
        <dbReference type="HAMAP-Rule" id="MF_00237"/>
    </source>
</evidence>
<keyword evidence="8 9" id="KW-0472">Membrane</keyword>
<evidence type="ECO:0000256" key="8">
    <source>
        <dbReference type="ARBA" id="ARBA00023136"/>
    </source>
</evidence>
<gene>
    <name evidence="9" type="primary">tatB</name>
    <name evidence="11" type="ORF">QE380_002619</name>
</gene>
<keyword evidence="5 9" id="KW-0653">Protein transport</keyword>
<name>A0ABU0UZ34_ACIBI</name>
<dbReference type="RefSeq" id="WP_307004181.1">
    <property type="nucleotide sequence ID" value="NZ_JAUTBK010000002.1"/>
</dbReference>
<evidence type="ECO:0000256" key="5">
    <source>
        <dbReference type="ARBA" id="ARBA00022927"/>
    </source>
</evidence>
<dbReference type="EMBL" id="JAUTBK010000002">
    <property type="protein sequence ID" value="MDQ1209696.1"/>
    <property type="molecule type" value="Genomic_DNA"/>
</dbReference>
<keyword evidence="3 9" id="KW-1003">Cell membrane</keyword>
<reference evidence="11 12" key="1">
    <citation type="submission" date="2023-07" db="EMBL/GenBank/DDBJ databases">
        <title>Functional and genomic diversity of the sorghum phyllosphere microbiome.</title>
        <authorList>
            <person name="Shade A."/>
        </authorList>
    </citation>
    <scope>NUCLEOTIDE SEQUENCE [LARGE SCALE GENOMIC DNA]</scope>
    <source>
        <strain evidence="11 12">SORGH_AS_0887</strain>
    </source>
</reference>
<sequence>MLDVGFGELFCFGIIALLVLGPDKLPVAARFAGRWYARIKRYISNIQNEIDRELNLSEFRKEMQDELDRLHTLEQTMQARLKEIEKASTEKIAEQPKQPIESEPSITPKKYIFCITPQTIVPFCHQKQHYQQPERYNDLVLESSSVELKIAV</sequence>